<sequence length="111" mass="12590">MPLLRQVTNHNQGVEVNDVIKLVQALVVSRVVYSTPHLPLKPRKMNQPDRLLRKAHKQAPRFPPHTASSRLEKLGVYSKVREIVDAHLDSQVECLRQTSTGRTVVRQLGIV</sequence>
<evidence type="ECO:0000313" key="1">
    <source>
        <dbReference type="EMBL" id="KAH9378801.1"/>
    </source>
</evidence>
<accession>A0A9J6GV96</accession>
<dbReference type="OrthoDB" id="10517832at2759"/>
<organism evidence="1 2">
    <name type="scientific">Haemaphysalis longicornis</name>
    <name type="common">Bush tick</name>
    <dbReference type="NCBI Taxonomy" id="44386"/>
    <lineage>
        <taxon>Eukaryota</taxon>
        <taxon>Metazoa</taxon>
        <taxon>Ecdysozoa</taxon>
        <taxon>Arthropoda</taxon>
        <taxon>Chelicerata</taxon>
        <taxon>Arachnida</taxon>
        <taxon>Acari</taxon>
        <taxon>Parasitiformes</taxon>
        <taxon>Ixodida</taxon>
        <taxon>Ixodoidea</taxon>
        <taxon>Ixodidae</taxon>
        <taxon>Haemaphysalinae</taxon>
        <taxon>Haemaphysalis</taxon>
    </lineage>
</organism>
<keyword evidence="2" id="KW-1185">Reference proteome</keyword>
<comment type="caution">
    <text evidence="1">The sequence shown here is derived from an EMBL/GenBank/DDBJ whole genome shotgun (WGS) entry which is preliminary data.</text>
</comment>
<name>A0A9J6GV96_HAELO</name>
<gene>
    <name evidence="1" type="ORF">HPB48_008109</name>
</gene>
<dbReference type="Proteomes" id="UP000821853">
    <property type="component" value="Unassembled WGS sequence"/>
</dbReference>
<protein>
    <submittedName>
        <fullName evidence="1">Uncharacterized protein</fullName>
    </submittedName>
</protein>
<evidence type="ECO:0000313" key="2">
    <source>
        <dbReference type="Proteomes" id="UP000821853"/>
    </source>
</evidence>
<dbReference type="EMBL" id="JABSTR010000009">
    <property type="protein sequence ID" value="KAH9378801.1"/>
    <property type="molecule type" value="Genomic_DNA"/>
</dbReference>
<dbReference type="AlphaFoldDB" id="A0A9J6GV96"/>
<dbReference type="VEuPathDB" id="VectorBase:HLOH_051266"/>
<reference evidence="1 2" key="1">
    <citation type="journal article" date="2020" name="Cell">
        <title>Large-Scale Comparative Analyses of Tick Genomes Elucidate Their Genetic Diversity and Vector Capacities.</title>
        <authorList>
            <consortium name="Tick Genome and Microbiome Consortium (TIGMIC)"/>
            <person name="Jia N."/>
            <person name="Wang J."/>
            <person name="Shi W."/>
            <person name="Du L."/>
            <person name="Sun Y."/>
            <person name="Zhan W."/>
            <person name="Jiang J.F."/>
            <person name="Wang Q."/>
            <person name="Zhang B."/>
            <person name="Ji P."/>
            <person name="Bell-Sakyi L."/>
            <person name="Cui X.M."/>
            <person name="Yuan T.T."/>
            <person name="Jiang B.G."/>
            <person name="Yang W.F."/>
            <person name="Lam T.T."/>
            <person name="Chang Q.C."/>
            <person name="Ding S.J."/>
            <person name="Wang X.J."/>
            <person name="Zhu J.G."/>
            <person name="Ruan X.D."/>
            <person name="Zhao L."/>
            <person name="Wei J.T."/>
            <person name="Ye R.Z."/>
            <person name="Que T.C."/>
            <person name="Du C.H."/>
            <person name="Zhou Y.H."/>
            <person name="Cheng J.X."/>
            <person name="Dai P.F."/>
            <person name="Guo W.B."/>
            <person name="Han X.H."/>
            <person name="Huang E.J."/>
            <person name="Li L.F."/>
            <person name="Wei W."/>
            <person name="Gao Y.C."/>
            <person name="Liu J.Z."/>
            <person name="Shao H.Z."/>
            <person name="Wang X."/>
            <person name="Wang C.C."/>
            <person name="Yang T.C."/>
            <person name="Huo Q.B."/>
            <person name="Li W."/>
            <person name="Chen H.Y."/>
            <person name="Chen S.E."/>
            <person name="Zhou L.G."/>
            <person name="Ni X.B."/>
            <person name="Tian J.H."/>
            <person name="Sheng Y."/>
            <person name="Liu T."/>
            <person name="Pan Y.S."/>
            <person name="Xia L.Y."/>
            <person name="Li J."/>
            <person name="Zhao F."/>
            <person name="Cao W.C."/>
        </authorList>
    </citation>
    <scope>NUCLEOTIDE SEQUENCE [LARGE SCALE GENOMIC DNA]</scope>
    <source>
        <strain evidence="1">HaeL-2018</strain>
    </source>
</reference>
<proteinExistence type="predicted"/>